<gene>
    <name evidence="1" type="ORF">E4Q23_12445</name>
</gene>
<organism evidence="1 2">
    <name type="scientific">Candidatus Accumulibacter phosphatis</name>
    <dbReference type="NCBI Taxonomy" id="327160"/>
    <lineage>
        <taxon>Bacteria</taxon>
        <taxon>Pseudomonadati</taxon>
        <taxon>Pseudomonadota</taxon>
        <taxon>Betaproteobacteria</taxon>
        <taxon>Candidatus Accumulibacter</taxon>
    </lineage>
</organism>
<proteinExistence type="predicted"/>
<reference evidence="1 2" key="1">
    <citation type="submission" date="2019-03" db="EMBL/GenBank/DDBJ databases">
        <title>Metabolic reconstructions from genomes of highly enriched 'Candidatus Accumulibacter' and 'Candidatus Competibacter' bioreactor populations.</title>
        <authorList>
            <person name="Annavajhala M.K."/>
            <person name="Welles L."/>
            <person name="Abbas B."/>
            <person name="Sorokin D."/>
            <person name="Park H."/>
            <person name="Van Loosdrecht M."/>
            <person name="Chandran K."/>
        </authorList>
    </citation>
    <scope>NUCLEOTIDE SEQUENCE [LARGE SCALE GENOMIC DNA]</scope>
    <source>
        <strain evidence="1 2">SBR_S</strain>
    </source>
</reference>
<protein>
    <submittedName>
        <fullName evidence="1">Uncharacterized protein</fullName>
    </submittedName>
</protein>
<evidence type="ECO:0000313" key="1">
    <source>
        <dbReference type="EMBL" id="NMQ28490.1"/>
    </source>
</evidence>
<dbReference type="Proteomes" id="UP000749010">
    <property type="component" value="Unassembled WGS sequence"/>
</dbReference>
<sequence>MTNRYKEAIIEDIRSHGIMAAEQSHLLDLFEYAMKSIATTLAREARFEITDFASGRERGCEGFELLLHRTRSDGREIWYGEFTRGEQRLSVMASLE</sequence>
<dbReference type="RefSeq" id="WP_169066946.1">
    <property type="nucleotide sequence ID" value="NZ_SPMY01000033.1"/>
</dbReference>
<keyword evidence="2" id="KW-1185">Reference proteome</keyword>
<name>A0ABX1TYI4_9PROT</name>
<dbReference type="EMBL" id="SPMY01000033">
    <property type="protein sequence ID" value="NMQ28490.1"/>
    <property type="molecule type" value="Genomic_DNA"/>
</dbReference>
<comment type="caution">
    <text evidence="1">The sequence shown here is derived from an EMBL/GenBank/DDBJ whole genome shotgun (WGS) entry which is preliminary data.</text>
</comment>
<evidence type="ECO:0000313" key="2">
    <source>
        <dbReference type="Proteomes" id="UP000749010"/>
    </source>
</evidence>
<accession>A0ABX1TYI4</accession>